<reference evidence="2 3" key="1">
    <citation type="journal article" date="2018" name="Mol. Plant Microbe Interact.">
        <title>Taxonomically Different Co-Microsymbionts of a Relict Legume, Oxytropis popoviana, Have Complementary Sets of Symbiotic Genes and Together Increase the Efficiency of Plant Nodulation.</title>
        <authorList>
            <person name="Safronova V."/>
            <person name="Belimov A."/>
            <person name="Sazanova A."/>
            <person name="Chirak E."/>
            <person name="Verkhozina A."/>
            <person name="Kuznetsova I."/>
            <person name="Andronov E."/>
            <person name="Puhalsky J."/>
            <person name="Tikhonovich I."/>
        </authorList>
    </citation>
    <scope>NUCLEOTIDE SEQUENCE [LARGE SCALE GENOMIC DNA]</scope>
    <source>
        <strain evidence="2 3">Opo-235</strain>
    </source>
</reference>
<comment type="caution">
    <text evidence="2">The sequence shown here is derived from an EMBL/GenBank/DDBJ whole genome shotgun (WGS) entry which is preliminary data.</text>
</comment>
<dbReference type="AlphaFoldDB" id="A0A3M9X2V7"/>
<proteinExistence type="predicted"/>
<gene>
    <name evidence="2" type="ORF">DNR46_28600</name>
</gene>
<evidence type="ECO:0000313" key="3">
    <source>
        <dbReference type="Proteomes" id="UP000275436"/>
    </source>
</evidence>
<feature type="chain" id="PRO_5018025591" description="Lipoprotein" evidence="1">
    <location>
        <begin position="24"/>
        <end position="74"/>
    </location>
</feature>
<evidence type="ECO:0000313" key="2">
    <source>
        <dbReference type="EMBL" id="RNJ42367.1"/>
    </source>
</evidence>
<protein>
    <recommendedName>
        <fullName evidence="4">Lipoprotein</fullName>
    </recommendedName>
</protein>
<dbReference type="RefSeq" id="WP_123169719.1">
    <property type="nucleotide sequence ID" value="NZ_QKOD01000011.1"/>
</dbReference>
<dbReference type="Proteomes" id="UP000275436">
    <property type="component" value="Unassembled WGS sequence"/>
</dbReference>
<sequence>MSATKPFAIAGFAAALSLLAACAAPAQKSAPCKRPADLAGYAAALRTDCGAMRLVDPDRAAVLAAIDGLAQKPE</sequence>
<dbReference type="PROSITE" id="PS51257">
    <property type="entry name" value="PROKAR_LIPOPROTEIN"/>
    <property type="match status" value="1"/>
</dbReference>
<name>A0A3M9X2V7_9HYPH</name>
<evidence type="ECO:0000256" key="1">
    <source>
        <dbReference type="SAM" id="SignalP"/>
    </source>
</evidence>
<accession>A0A3M9X2V7</accession>
<organism evidence="2 3">
    <name type="scientific">Mesorhizobium japonicum</name>
    <dbReference type="NCBI Taxonomy" id="2066070"/>
    <lineage>
        <taxon>Bacteria</taxon>
        <taxon>Pseudomonadati</taxon>
        <taxon>Pseudomonadota</taxon>
        <taxon>Alphaproteobacteria</taxon>
        <taxon>Hyphomicrobiales</taxon>
        <taxon>Phyllobacteriaceae</taxon>
        <taxon>Mesorhizobium</taxon>
    </lineage>
</organism>
<evidence type="ECO:0008006" key="4">
    <source>
        <dbReference type="Google" id="ProtNLM"/>
    </source>
</evidence>
<keyword evidence="1" id="KW-0732">Signal</keyword>
<dbReference type="EMBL" id="QKOD01000011">
    <property type="protein sequence ID" value="RNJ42367.1"/>
    <property type="molecule type" value="Genomic_DNA"/>
</dbReference>
<feature type="signal peptide" evidence="1">
    <location>
        <begin position="1"/>
        <end position="23"/>
    </location>
</feature>